<dbReference type="EC" id="3.4.-.-" evidence="8"/>
<evidence type="ECO:0000313" key="10">
    <source>
        <dbReference type="Proteomes" id="UP000009877"/>
    </source>
</evidence>
<keyword evidence="7" id="KW-0456">Lyase</keyword>
<dbReference type="GO" id="GO:0006508">
    <property type="term" value="P:proteolysis"/>
    <property type="evidence" value="ECO:0007669"/>
    <property type="project" value="UniProtKB-KW"/>
</dbReference>
<evidence type="ECO:0000256" key="7">
    <source>
        <dbReference type="ARBA" id="ARBA00023239"/>
    </source>
</evidence>
<organism evidence="9 10">
    <name type="scientific">Kocuria palustris PEL</name>
    <dbReference type="NCBI Taxonomy" id="1236550"/>
    <lineage>
        <taxon>Bacteria</taxon>
        <taxon>Bacillati</taxon>
        <taxon>Actinomycetota</taxon>
        <taxon>Actinomycetes</taxon>
        <taxon>Micrococcales</taxon>
        <taxon>Micrococcaceae</taxon>
        <taxon>Kocuria</taxon>
    </lineage>
</organism>
<evidence type="ECO:0000256" key="8">
    <source>
        <dbReference type="RuleBase" id="RU364100"/>
    </source>
</evidence>
<keyword evidence="3" id="KW-0227">DNA damage</keyword>
<keyword evidence="6" id="KW-0238">DNA-binding</keyword>
<dbReference type="PANTHER" id="PTHR13604:SF0">
    <property type="entry name" value="ABASIC SITE PROCESSING PROTEIN HMCES"/>
    <property type="match status" value="1"/>
</dbReference>
<dbReference type="AlphaFoldDB" id="M2YD14"/>
<comment type="caution">
    <text evidence="9">The sequence shown here is derived from an EMBL/GenBank/DDBJ whole genome shotgun (WGS) entry which is preliminary data.</text>
</comment>
<gene>
    <name evidence="9" type="ORF">C884_00382</name>
</gene>
<dbReference type="Gene3D" id="3.90.1680.10">
    <property type="entry name" value="SOS response associated peptidase-like"/>
    <property type="match status" value="1"/>
</dbReference>
<proteinExistence type="inferred from homology"/>
<evidence type="ECO:0000313" key="9">
    <source>
        <dbReference type="EMBL" id="EME36395.1"/>
    </source>
</evidence>
<dbReference type="SUPFAM" id="SSF143081">
    <property type="entry name" value="BB1717-like"/>
    <property type="match status" value="1"/>
</dbReference>
<dbReference type="InterPro" id="IPR003738">
    <property type="entry name" value="SRAP"/>
</dbReference>
<dbReference type="STRING" id="71999.KPaMU14_07400"/>
<dbReference type="PANTHER" id="PTHR13604">
    <property type="entry name" value="DC12-RELATED"/>
    <property type="match status" value="1"/>
</dbReference>
<dbReference type="InterPro" id="IPR036590">
    <property type="entry name" value="SRAP-like"/>
</dbReference>
<keyword evidence="4 8" id="KW-0378">Hydrolase</keyword>
<evidence type="ECO:0000256" key="3">
    <source>
        <dbReference type="ARBA" id="ARBA00022763"/>
    </source>
</evidence>
<evidence type="ECO:0000256" key="2">
    <source>
        <dbReference type="ARBA" id="ARBA00022670"/>
    </source>
</evidence>
<accession>M2YD14</accession>
<evidence type="ECO:0000256" key="6">
    <source>
        <dbReference type="ARBA" id="ARBA00023125"/>
    </source>
</evidence>
<protein>
    <recommendedName>
        <fullName evidence="8">Abasic site processing protein</fullName>
        <ecNumber evidence="8">3.4.-.-</ecNumber>
    </recommendedName>
</protein>
<keyword evidence="10" id="KW-1185">Reference proteome</keyword>
<dbReference type="GO" id="GO:0106300">
    <property type="term" value="P:protein-DNA covalent cross-linking repair"/>
    <property type="evidence" value="ECO:0007669"/>
    <property type="project" value="InterPro"/>
</dbReference>
<dbReference type="GO" id="GO:0008233">
    <property type="term" value="F:peptidase activity"/>
    <property type="evidence" value="ECO:0007669"/>
    <property type="project" value="UniProtKB-KW"/>
</dbReference>
<reference evidence="9 10" key="1">
    <citation type="journal article" date="2014" name="Genome Announc.">
        <title>Draft Genome Sequence of Kocuria palustris PEL.</title>
        <authorList>
            <person name="Sharma G."/>
            <person name="Khatri I."/>
            <person name="Subramanian S."/>
        </authorList>
    </citation>
    <scope>NUCLEOTIDE SEQUENCE [LARGE SCALE GENOMIC DNA]</scope>
    <source>
        <strain evidence="9 10">PEL</strain>
    </source>
</reference>
<dbReference type="EMBL" id="ANHZ02000014">
    <property type="protein sequence ID" value="EME36395.1"/>
    <property type="molecule type" value="Genomic_DNA"/>
</dbReference>
<dbReference type="GO" id="GO:0016829">
    <property type="term" value="F:lyase activity"/>
    <property type="evidence" value="ECO:0007669"/>
    <property type="project" value="UniProtKB-KW"/>
</dbReference>
<comment type="similarity">
    <text evidence="1 8">Belongs to the SOS response-associated peptidase family.</text>
</comment>
<evidence type="ECO:0000256" key="1">
    <source>
        <dbReference type="ARBA" id="ARBA00008136"/>
    </source>
</evidence>
<name>M2YD14_9MICC</name>
<dbReference type="GO" id="GO:0003697">
    <property type="term" value="F:single-stranded DNA binding"/>
    <property type="evidence" value="ECO:0007669"/>
    <property type="project" value="InterPro"/>
</dbReference>
<keyword evidence="2 8" id="KW-0645">Protease</keyword>
<dbReference type="Pfam" id="PF02586">
    <property type="entry name" value="SRAP"/>
    <property type="match status" value="1"/>
</dbReference>
<sequence>MIARAAGDLMADVDAAPGEPFQGEDLDELRANWNVAPTTEVPIVLERLDDGQVLRELHVARWGLVPSWAKEISVGARMFNARSETAAEKPSFRAAVKKRRCTIPANGYYEWQKRLGPDGKPAKGTKDAPAKQPYFIHPPSESENIWFAGLYEWWQDPQGQWILSCSILTAESPDPESDDKTLAELAAIHDRIPVAMDRDALDAWLDPSVDDKDGAQALIERVVAQHETVAATWELRPVGQAVGSVRNNSPELVEPVASLF</sequence>
<keyword evidence="5" id="KW-0190">Covalent protein-DNA linkage</keyword>
<dbReference type="Proteomes" id="UP000009877">
    <property type="component" value="Unassembled WGS sequence"/>
</dbReference>
<evidence type="ECO:0000256" key="4">
    <source>
        <dbReference type="ARBA" id="ARBA00022801"/>
    </source>
</evidence>
<evidence type="ECO:0000256" key="5">
    <source>
        <dbReference type="ARBA" id="ARBA00023124"/>
    </source>
</evidence>